<dbReference type="InterPro" id="IPR016032">
    <property type="entry name" value="Sig_transdc_resp-reg_C-effctor"/>
</dbReference>
<keyword evidence="2" id="KW-0238">DNA-binding</keyword>
<comment type="caution">
    <text evidence="2">The sequence shown here is derived from an EMBL/GenBank/DDBJ whole genome shotgun (WGS) entry which is preliminary data.</text>
</comment>
<dbReference type="GO" id="GO:0003677">
    <property type="term" value="F:DNA binding"/>
    <property type="evidence" value="ECO:0007669"/>
    <property type="project" value="UniProtKB-KW"/>
</dbReference>
<proteinExistence type="predicted"/>
<feature type="domain" description="HTH luxR-type" evidence="1">
    <location>
        <begin position="38"/>
        <end position="95"/>
    </location>
</feature>
<sequence length="103" mass="10937">MPLKRSAQDIFASADLLIAATEAGSRNVAPDQTLLCALFDLTPAEARFAAHLAAGHTIAGTAALLGITQKTGRTYLERIFIKTGRHRQAALIALLKDIGRTPV</sequence>
<evidence type="ECO:0000259" key="1">
    <source>
        <dbReference type="SMART" id="SM00421"/>
    </source>
</evidence>
<dbReference type="GO" id="GO:0006355">
    <property type="term" value="P:regulation of DNA-templated transcription"/>
    <property type="evidence" value="ECO:0007669"/>
    <property type="project" value="InterPro"/>
</dbReference>
<dbReference type="EMBL" id="JACIDU010000006">
    <property type="protein sequence ID" value="MBB4103208.1"/>
    <property type="molecule type" value="Genomic_DNA"/>
</dbReference>
<reference evidence="2 3" key="1">
    <citation type="submission" date="2020-08" db="EMBL/GenBank/DDBJ databases">
        <title>Genomic Encyclopedia of Type Strains, Phase IV (KMG-IV): sequencing the most valuable type-strain genomes for metagenomic binning, comparative biology and taxonomic classification.</title>
        <authorList>
            <person name="Goeker M."/>
        </authorList>
    </citation>
    <scope>NUCLEOTIDE SEQUENCE [LARGE SCALE GENOMIC DNA]</scope>
    <source>
        <strain evidence="2 3">DSM 26385</strain>
    </source>
</reference>
<dbReference type="InterPro" id="IPR000792">
    <property type="entry name" value="Tscrpt_reg_LuxR_C"/>
</dbReference>
<protein>
    <submittedName>
        <fullName evidence="2">DNA-binding CsgD family transcriptional regulator</fullName>
    </submittedName>
</protein>
<dbReference type="Gene3D" id="1.10.10.10">
    <property type="entry name" value="Winged helix-like DNA-binding domain superfamily/Winged helix DNA-binding domain"/>
    <property type="match status" value="1"/>
</dbReference>
<evidence type="ECO:0000313" key="2">
    <source>
        <dbReference type="EMBL" id="MBB4103208.1"/>
    </source>
</evidence>
<dbReference type="Proteomes" id="UP000584824">
    <property type="component" value="Unassembled WGS sequence"/>
</dbReference>
<name>A0A7W6P141_9HYPH</name>
<dbReference type="SMART" id="SM00421">
    <property type="entry name" value="HTH_LUXR"/>
    <property type="match status" value="1"/>
</dbReference>
<keyword evidence="3" id="KW-1185">Reference proteome</keyword>
<dbReference type="AlphaFoldDB" id="A0A7W6P141"/>
<evidence type="ECO:0000313" key="3">
    <source>
        <dbReference type="Proteomes" id="UP000584824"/>
    </source>
</evidence>
<accession>A0A7W6P141</accession>
<gene>
    <name evidence="2" type="ORF">GGQ66_001765</name>
</gene>
<dbReference type="SUPFAM" id="SSF46894">
    <property type="entry name" value="C-terminal effector domain of the bipartite response regulators"/>
    <property type="match status" value="1"/>
</dbReference>
<dbReference type="InterPro" id="IPR036388">
    <property type="entry name" value="WH-like_DNA-bd_sf"/>
</dbReference>
<organism evidence="2 3">
    <name type="scientific">Allorhizobium borbori</name>
    <dbReference type="NCBI Taxonomy" id="485907"/>
    <lineage>
        <taxon>Bacteria</taxon>
        <taxon>Pseudomonadati</taxon>
        <taxon>Pseudomonadota</taxon>
        <taxon>Alphaproteobacteria</taxon>
        <taxon>Hyphomicrobiales</taxon>
        <taxon>Rhizobiaceae</taxon>
        <taxon>Rhizobium/Agrobacterium group</taxon>
        <taxon>Allorhizobium</taxon>
    </lineage>
</organism>
<dbReference type="RefSeq" id="WP_183791523.1">
    <property type="nucleotide sequence ID" value="NZ_JACIDU010000006.1"/>
</dbReference>